<evidence type="ECO:0000256" key="3">
    <source>
        <dbReference type="ARBA" id="ARBA00022989"/>
    </source>
</evidence>
<dbReference type="AlphaFoldDB" id="A0AAD9JRP4"/>
<feature type="transmembrane region" description="Helical" evidence="9">
    <location>
        <begin position="387"/>
        <end position="408"/>
    </location>
</feature>
<keyword evidence="7 8" id="KW-0807">Transducer</keyword>
<evidence type="ECO:0000256" key="2">
    <source>
        <dbReference type="ARBA" id="ARBA00022692"/>
    </source>
</evidence>
<sequence>MASLNSTIDAPPASLLLLKSNGSRDASSGQLIGPIAAEETGTEESCLEELPYTELPGANSTGRRNAEVVSIRDENATAVHLLEGNELMEYLFEIGFHRDVMDEDCYDKLKEHGYWERLGFFQKFCLCRLLCIPPHAAHELDEVDKERVAVARKAKVMNKKYQVKEKLPLIYGITAANVLLLVIGFVGNSLVLITVAKFMRKPSVTYIFLCSIASSDLLVNVVCLPMQIYRNLSIASPNINFCRAVNFLFYLSLGCSVFSLLAMSMERYLVICHPMKAQVISTTKRAKKIVIVVWLMSAIVAIPFVYFTRSFNKCVIVIQSGVPLYLFGALSVAALYLIPILIMLYAYISVSISLWRSISMSESLQSKKSDGDDGNKKAKETLERISVIKMLILVLVMFILCWTPYWWYYSLLSFGVLDKTLTSRRPLYEKIILEYSVLVVATANSSLNPVLYAFTSRPFRRGCKDCFLTCFGMSSKRTAKEVSSKMTASTGVSASGASSSATA</sequence>
<dbReference type="PROSITE" id="PS50262">
    <property type="entry name" value="G_PROTEIN_RECEP_F1_2"/>
    <property type="match status" value="1"/>
</dbReference>
<keyword evidence="12" id="KW-1185">Reference proteome</keyword>
<feature type="domain" description="G-protein coupled receptors family 1 profile" evidence="10">
    <location>
        <begin position="187"/>
        <end position="452"/>
    </location>
</feature>
<evidence type="ECO:0000259" key="10">
    <source>
        <dbReference type="PROSITE" id="PS50262"/>
    </source>
</evidence>
<dbReference type="GO" id="GO:0005886">
    <property type="term" value="C:plasma membrane"/>
    <property type="evidence" value="ECO:0007669"/>
    <property type="project" value="TreeGrafter"/>
</dbReference>
<keyword evidence="2 8" id="KW-0812">Transmembrane</keyword>
<dbReference type="InterPro" id="IPR000276">
    <property type="entry name" value="GPCR_Rhodpsn"/>
</dbReference>
<reference evidence="11" key="1">
    <citation type="journal article" date="2023" name="Mol. Biol. Evol.">
        <title>Third-Generation Sequencing Reveals the Adaptive Role of the Epigenome in Three Deep-Sea Polychaetes.</title>
        <authorList>
            <person name="Perez M."/>
            <person name="Aroh O."/>
            <person name="Sun Y."/>
            <person name="Lan Y."/>
            <person name="Juniper S.K."/>
            <person name="Young C.R."/>
            <person name="Angers B."/>
            <person name="Qian P.Y."/>
        </authorList>
    </citation>
    <scope>NUCLEOTIDE SEQUENCE</scope>
    <source>
        <strain evidence="11">P08H-3</strain>
    </source>
</reference>
<feature type="transmembrane region" description="Helical" evidence="9">
    <location>
        <begin position="327"/>
        <end position="348"/>
    </location>
</feature>
<gene>
    <name evidence="11" type="ORF">LSH36_181g01033</name>
</gene>
<evidence type="ECO:0000256" key="4">
    <source>
        <dbReference type="ARBA" id="ARBA00023040"/>
    </source>
</evidence>
<proteinExistence type="inferred from homology"/>
<evidence type="ECO:0000256" key="6">
    <source>
        <dbReference type="ARBA" id="ARBA00023170"/>
    </source>
</evidence>
<feature type="transmembrane region" description="Helical" evidence="9">
    <location>
        <begin position="169"/>
        <end position="193"/>
    </location>
</feature>
<evidence type="ECO:0000256" key="7">
    <source>
        <dbReference type="ARBA" id="ARBA00023224"/>
    </source>
</evidence>
<feature type="transmembrane region" description="Helical" evidence="9">
    <location>
        <begin position="289"/>
        <end position="307"/>
    </location>
</feature>
<dbReference type="GO" id="GO:0004930">
    <property type="term" value="F:G protein-coupled receptor activity"/>
    <property type="evidence" value="ECO:0007669"/>
    <property type="project" value="UniProtKB-KW"/>
</dbReference>
<dbReference type="PROSITE" id="PS00237">
    <property type="entry name" value="G_PROTEIN_RECEP_F1_1"/>
    <property type="match status" value="1"/>
</dbReference>
<evidence type="ECO:0000256" key="1">
    <source>
        <dbReference type="ARBA" id="ARBA00004141"/>
    </source>
</evidence>
<comment type="similarity">
    <text evidence="8">Belongs to the G-protein coupled receptor 1 family.</text>
</comment>
<comment type="caution">
    <text evidence="11">The sequence shown here is derived from an EMBL/GenBank/DDBJ whole genome shotgun (WGS) entry which is preliminary data.</text>
</comment>
<keyword evidence="6 8" id="KW-0675">Receptor</keyword>
<dbReference type="SUPFAM" id="SSF81321">
    <property type="entry name" value="Family A G protein-coupled receptor-like"/>
    <property type="match status" value="1"/>
</dbReference>
<protein>
    <recommendedName>
        <fullName evidence="10">G-protein coupled receptors family 1 profile domain-containing protein</fullName>
    </recommendedName>
</protein>
<keyword evidence="5 9" id="KW-0472">Membrane</keyword>
<keyword evidence="3 9" id="KW-1133">Transmembrane helix</keyword>
<evidence type="ECO:0000313" key="12">
    <source>
        <dbReference type="Proteomes" id="UP001208570"/>
    </source>
</evidence>
<feature type="transmembrane region" description="Helical" evidence="9">
    <location>
        <begin position="432"/>
        <end position="454"/>
    </location>
</feature>
<name>A0AAD9JRP4_9ANNE</name>
<dbReference type="Pfam" id="PF00001">
    <property type="entry name" value="7tm_1"/>
    <property type="match status" value="1"/>
</dbReference>
<comment type="subcellular location">
    <subcellularLocation>
        <location evidence="1">Membrane</location>
        <topology evidence="1">Multi-pass membrane protein</topology>
    </subcellularLocation>
</comment>
<evidence type="ECO:0000256" key="8">
    <source>
        <dbReference type="RuleBase" id="RU000688"/>
    </source>
</evidence>
<dbReference type="Proteomes" id="UP001208570">
    <property type="component" value="Unassembled WGS sequence"/>
</dbReference>
<evidence type="ECO:0000313" key="11">
    <source>
        <dbReference type="EMBL" id="KAK2157919.1"/>
    </source>
</evidence>
<organism evidence="11 12">
    <name type="scientific">Paralvinella palmiformis</name>
    <dbReference type="NCBI Taxonomy" id="53620"/>
    <lineage>
        <taxon>Eukaryota</taxon>
        <taxon>Metazoa</taxon>
        <taxon>Spiralia</taxon>
        <taxon>Lophotrochozoa</taxon>
        <taxon>Annelida</taxon>
        <taxon>Polychaeta</taxon>
        <taxon>Sedentaria</taxon>
        <taxon>Canalipalpata</taxon>
        <taxon>Terebellida</taxon>
        <taxon>Terebelliformia</taxon>
        <taxon>Alvinellidae</taxon>
        <taxon>Paralvinella</taxon>
    </lineage>
</organism>
<dbReference type="PANTHER" id="PTHR24243:SF224">
    <property type="entry name" value="G-PROTEIN COUPLED RECEPTOR 19-RELATED"/>
    <property type="match status" value="1"/>
</dbReference>
<dbReference type="PANTHER" id="PTHR24243">
    <property type="entry name" value="G-PROTEIN COUPLED RECEPTOR"/>
    <property type="match status" value="1"/>
</dbReference>
<keyword evidence="4 8" id="KW-0297">G-protein coupled receptor</keyword>
<dbReference type="InterPro" id="IPR017452">
    <property type="entry name" value="GPCR_Rhodpsn_7TM"/>
</dbReference>
<dbReference type="PRINTS" id="PR00237">
    <property type="entry name" value="GPCRRHODOPSN"/>
</dbReference>
<accession>A0AAD9JRP4</accession>
<dbReference type="Gene3D" id="1.20.1070.10">
    <property type="entry name" value="Rhodopsin 7-helix transmembrane proteins"/>
    <property type="match status" value="1"/>
</dbReference>
<feature type="transmembrane region" description="Helical" evidence="9">
    <location>
        <begin position="205"/>
        <end position="228"/>
    </location>
</feature>
<dbReference type="EMBL" id="JAODUP010000181">
    <property type="protein sequence ID" value="KAK2157919.1"/>
    <property type="molecule type" value="Genomic_DNA"/>
</dbReference>
<evidence type="ECO:0000256" key="5">
    <source>
        <dbReference type="ARBA" id="ARBA00023136"/>
    </source>
</evidence>
<evidence type="ECO:0000256" key="9">
    <source>
        <dbReference type="SAM" id="Phobius"/>
    </source>
</evidence>
<feature type="transmembrane region" description="Helical" evidence="9">
    <location>
        <begin position="248"/>
        <end position="269"/>
    </location>
</feature>